<dbReference type="RefSeq" id="WP_239140680.1">
    <property type="nucleotide sequence ID" value="NZ_BONW01000013.1"/>
</dbReference>
<evidence type="ECO:0000259" key="3">
    <source>
        <dbReference type="Pfam" id="PF01261"/>
    </source>
</evidence>
<feature type="domain" description="Xylose isomerase-like TIM barrel" evidence="3">
    <location>
        <begin position="24"/>
        <end position="246"/>
    </location>
</feature>
<keyword evidence="2" id="KW-0812">Transmembrane</keyword>
<reference evidence="4 5" key="1">
    <citation type="submission" date="2021-01" db="EMBL/GenBank/DDBJ databases">
        <title>Whole genome shotgun sequence of Plantactinospora endophytica NBRC 110450.</title>
        <authorList>
            <person name="Komaki H."/>
            <person name="Tamura T."/>
        </authorList>
    </citation>
    <scope>NUCLEOTIDE SEQUENCE [LARGE SCALE GENOMIC DNA]</scope>
    <source>
        <strain evidence="4 5">NBRC 110450</strain>
    </source>
</reference>
<name>A0ABQ4E012_9ACTN</name>
<evidence type="ECO:0000256" key="2">
    <source>
        <dbReference type="SAM" id="Phobius"/>
    </source>
</evidence>
<dbReference type="PANTHER" id="PTHR43489">
    <property type="entry name" value="ISOMERASE"/>
    <property type="match status" value="1"/>
</dbReference>
<organism evidence="4 5">
    <name type="scientific">Plantactinospora endophytica</name>
    <dbReference type="NCBI Taxonomy" id="673535"/>
    <lineage>
        <taxon>Bacteria</taxon>
        <taxon>Bacillati</taxon>
        <taxon>Actinomycetota</taxon>
        <taxon>Actinomycetes</taxon>
        <taxon>Micromonosporales</taxon>
        <taxon>Micromonosporaceae</taxon>
        <taxon>Plantactinospora</taxon>
    </lineage>
</organism>
<protein>
    <submittedName>
        <fullName evidence="4">Xylose isomerase</fullName>
    </submittedName>
</protein>
<proteinExistence type="predicted"/>
<evidence type="ECO:0000313" key="5">
    <source>
        <dbReference type="Proteomes" id="UP000646749"/>
    </source>
</evidence>
<dbReference type="EMBL" id="BONW01000013">
    <property type="protein sequence ID" value="GIG88055.1"/>
    <property type="molecule type" value="Genomic_DNA"/>
</dbReference>
<gene>
    <name evidence="4" type="ORF">Pen02_29910</name>
</gene>
<dbReference type="Pfam" id="PF01261">
    <property type="entry name" value="AP_endonuc_2"/>
    <property type="match status" value="1"/>
</dbReference>
<keyword evidence="5" id="KW-1185">Reference proteome</keyword>
<dbReference type="PANTHER" id="PTHR43489:SF7">
    <property type="entry name" value="3-DEHYDRO-D-GULOSIDE 4-EPIMERASE-RELATED"/>
    <property type="match status" value="1"/>
</dbReference>
<accession>A0ABQ4E012</accession>
<dbReference type="Proteomes" id="UP000646749">
    <property type="component" value="Unassembled WGS sequence"/>
</dbReference>
<dbReference type="SUPFAM" id="SSF51658">
    <property type="entry name" value="Xylose isomerase-like"/>
    <property type="match status" value="1"/>
</dbReference>
<keyword evidence="2" id="KW-1133">Transmembrane helix</keyword>
<sequence length="268" mass="29292">MSAGMRLGVQDRSLEGRSLEEKWRFATALGFDGIELRGGPEFADRLDELRRARRAGVVMPSVCVAMDHFIGDFDEEKRRDAIQVMKTLLSVIVEAGGFGAITPASFGMFSKRMSRSEPPRSAEEDRAVLLEALAELGDHAQRVGGVLLLEPLNRYEDYMVNTLADGASLVREIGLPTVRLMADTFHMNIEEADPADSLRRHADVLGHVQVADSNRLEPGAGHYDWNGTVSALEEIGYQGWLVLECRLLSGPPSVALPPVPAVLRGGRG</sequence>
<dbReference type="GO" id="GO:0016853">
    <property type="term" value="F:isomerase activity"/>
    <property type="evidence" value="ECO:0007669"/>
    <property type="project" value="UniProtKB-KW"/>
</dbReference>
<comment type="caution">
    <text evidence="4">The sequence shown here is derived from an EMBL/GenBank/DDBJ whole genome shotgun (WGS) entry which is preliminary data.</text>
</comment>
<feature type="transmembrane region" description="Helical" evidence="2">
    <location>
        <begin position="87"/>
        <end position="109"/>
    </location>
</feature>
<dbReference type="InterPro" id="IPR036237">
    <property type="entry name" value="Xyl_isomerase-like_sf"/>
</dbReference>
<keyword evidence="2" id="KW-0472">Membrane</keyword>
<dbReference type="InterPro" id="IPR050417">
    <property type="entry name" value="Sugar_Epim/Isomerase"/>
</dbReference>
<evidence type="ECO:0000256" key="1">
    <source>
        <dbReference type="ARBA" id="ARBA00023235"/>
    </source>
</evidence>
<keyword evidence="1 4" id="KW-0413">Isomerase</keyword>
<evidence type="ECO:0000313" key="4">
    <source>
        <dbReference type="EMBL" id="GIG88055.1"/>
    </source>
</evidence>
<dbReference type="InterPro" id="IPR013022">
    <property type="entry name" value="Xyl_isomerase-like_TIM-brl"/>
</dbReference>
<dbReference type="Gene3D" id="3.20.20.150">
    <property type="entry name" value="Divalent-metal-dependent TIM barrel enzymes"/>
    <property type="match status" value="1"/>
</dbReference>